<dbReference type="SUPFAM" id="SSF52540">
    <property type="entry name" value="P-loop containing nucleoside triphosphate hydrolases"/>
    <property type="match status" value="1"/>
</dbReference>
<dbReference type="OrthoDB" id="9808272at2"/>
<dbReference type="InterPro" id="IPR027417">
    <property type="entry name" value="P-loop_NTPase"/>
</dbReference>
<dbReference type="CDD" id="cd01131">
    <property type="entry name" value="PilT"/>
    <property type="match status" value="1"/>
</dbReference>
<evidence type="ECO:0000313" key="3">
    <source>
        <dbReference type="EMBL" id="SOY28609.1"/>
    </source>
</evidence>
<dbReference type="GO" id="GO:0005524">
    <property type="term" value="F:ATP binding"/>
    <property type="evidence" value="ECO:0007669"/>
    <property type="project" value="InterPro"/>
</dbReference>
<sequence>MSVISAMLEEILHTAREAGASDVHLAAGLPPRMRVNGALVSMGYSRISPSDTLDMLIHVMPESQRSSFEEKGEYDFSFSVSNCGRCRANAYKQRGNVALALHLVDKEIPSPEVLGMPESVIRLHEKESGLVLVTGPSGSGRSATLAALVEQINENRNALVITLESPIEYIHQHKKSMINQREIGLDSRSYAAALDAALREDPDVILVGELRDAETVNAAVTAAETGHLVLSALHASNVVNAVESMIDLFPSYRQEGLRSRLADVLEAVVAQRLLPAGDRAGRAAAFEVLLACPEMRDAVRSGRTSLLQGVMRSGREQGMITMDESLNRLYTEGKIVPKT</sequence>
<dbReference type="EMBL" id="OFSM01000005">
    <property type="protein sequence ID" value="SOY28609.1"/>
    <property type="molecule type" value="Genomic_DNA"/>
</dbReference>
<dbReference type="Gene3D" id="3.40.50.300">
    <property type="entry name" value="P-loop containing nucleotide triphosphate hydrolases"/>
    <property type="match status" value="1"/>
</dbReference>
<comment type="similarity">
    <text evidence="1">Belongs to the GSP E family.</text>
</comment>
<proteinExistence type="inferred from homology"/>
<dbReference type="RefSeq" id="WP_103238683.1">
    <property type="nucleotide sequence ID" value="NZ_CANRXC010000001.1"/>
</dbReference>
<dbReference type="Proteomes" id="UP000236311">
    <property type="component" value="Unassembled WGS sequence"/>
</dbReference>
<dbReference type="AlphaFoldDB" id="A0A2K4ZDR6"/>
<gene>
    <name evidence="3" type="primary">pilT_2</name>
    <name evidence="3" type="ORF">AMURIS_01319</name>
</gene>
<name>A0A2K4ZDR6_9FIRM</name>
<dbReference type="InterPro" id="IPR001482">
    <property type="entry name" value="T2SS/T4SS_dom"/>
</dbReference>
<evidence type="ECO:0000313" key="4">
    <source>
        <dbReference type="Proteomes" id="UP000236311"/>
    </source>
</evidence>
<evidence type="ECO:0000259" key="2">
    <source>
        <dbReference type="PROSITE" id="PS00662"/>
    </source>
</evidence>
<dbReference type="Gene3D" id="3.30.450.90">
    <property type="match status" value="1"/>
</dbReference>
<dbReference type="PROSITE" id="PS00662">
    <property type="entry name" value="T2SP_E"/>
    <property type="match status" value="1"/>
</dbReference>
<reference evidence="3 4" key="1">
    <citation type="submission" date="2018-01" db="EMBL/GenBank/DDBJ databases">
        <authorList>
            <person name="Gaut B.S."/>
            <person name="Morton B.R."/>
            <person name="Clegg M.T."/>
            <person name="Duvall M.R."/>
        </authorList>
    </citation>
    <scope>NUCLEOTIDE SEQUENCE [LARGE SCALE GENOMIC DNA]</scope>
    <source>
        <strain evidence="3">GP69</strain>
    </source>
</reference>
<dbReference type="NCBIfam" id="TIGR01420">
    <property type="entry name" value="pilT_fam"/>
    <property type="match status" value="1"/>
</dbReference>
<dbReference type="InterPro" id="IPR050921">
    <property type="entry name" value="T4SS_GSP_E_ATPase"/>
</dbReference>
<dbReference type="PANTHER" id="PTHR30486">
    <property type="entry name" value="TWITCHING MOTILITY PROTEIN PILT"/>
    <property type="match status" value="1"/>
</dbReference>
<evidence type="ECO:0000256" key="1">
    <source>
        <dbReference type="ARBA" id="ARBA00006611"/>
    </source>
</evidence>
<protein>
    <submittedName>
        <fullName evidence="3">Twitching mobility protein</fullName>
    </submittedName>
</protein>
<dbReference type="InterPro" id="IPR006321">
    <property type="entry name" value="PilT/PilU"/>
</dbReference>
<organism evidence="3 4">
    <name type="scientific">Acetatifactor muris</name>
    <dbReference type="NCBI Taxonomy" id="879566"/>
    <lineage>
        <taxon>Bacteria</taxon>
        <taxon>Bacillati</taxon>
        <taxon>Bacillota</taxon>
        <taxon>Clostridia</taxon>
        <taxon>Lachnospirales</taxon>
        <taxon>Lachnospiraceae</taxon>
        <taxon>Acetatifactor</taxon>
    </lineage>
</organism>
<feature type="domain" description="Bacterial type II secretion system protein E" evidence="2">
    <location>
        <begin position="198"/>
        <end position="212"/>
    </location>
</feature>
<keyword evidence="4" id="KW-1185">Reference proteome</keyword>
<accession>A0A2K4ZDR6</accession>
<dbReference type="GO" id="GO:0016887">
    <property type="term" value="F:ATP hydrolysis activity"/>
    <property type="evidence" value="ECO:0007669"/>
    <property type="project" value="InterPro"/>
</dbReference>
<dbReference type="Pfam" id="PF00437">
    <property type="entry name" value="T2SSE"/>
    <property type="match status" value="1"/>
</dbReference>